<evidence type="ECO:0000313" key="7">
    <source>
        <dbReference type="Proteomes" id="UP000659084"/>
    </source>
</evidence>
<organism evidence="6 7">
    <name type="scientific">Serratia fonticola</name>
    <dbReference type="NCBI Taxonomy" id="47917"/>
    <lineage>
        <taxon>Bacteria</taxon>
        <taxon>Pseudomonadati</taxon>
        <taxon>Pseudomonadota</taxon>
        <taxon>Gammaproteobacteria</taxon>
        <taxon>Enterobacterales</taxon>
        <taxon>Yersiniaceae</taxon>
        <taxon>Serratia</taxon>
    </lineage>
</organism>
<dbReference type="SMART" id="SM00421">
    <property type="entry name" value="HTH_LUXR"/>
    <property type="match status" value="1"/>
</dbReference>
<dbReference type="Gene3D" id="1.10.10.10">
    <property type="entry name" value="Winged helix-like DNA-binding domain superfamily/Winged helix DNA-binding domain"/>
    <property type="match status" value="1"/>
</dbReference>
<dbReference type="KEGG" id="sfg:AV650_01970"/>
<dbReference type="GO" id="GO:0006355">
    <property type="term" value="P:regulation of DNA-templated transcription"/>
    <property type="evidence" value="ECO:0007669"/>
    <property type="project" value="InterPro"/>
</dbReference>
<keyword evidence="1" id="KW-0805">Transcription regulation</keyword>
<sequence>MKINIITDNNYFFLGLQEKIKNDKNEIKKVEPKALFEETKDEIRKADVFIFYISYYSVELSYLISTEQLTGQLIFIPTNNKVRFNFAFKKQCFLDANTDAEGILEKIKEGQQKGKLPDLPIKSSLTSREKTILLHTISGMNPQSIGRFLKISIKTVYSHRRNALHKLGGRNIFDIWPIREKIILYESR</sequence>
<dbReference type="InterPro" id="IPR000792">
    <property type="entry name" value="Tscrpt_reg_LuxR_C"/>
</dbReference>
<name>A0AAW3WVN4_SERFO</name>
<dbReference type="InterPro" id="IPR036388">
    <property type="entry name" value="WH-like_DNA-bd_sf"/>
</dbReference>
<proteinExistence type="predicted"/>
<accession>A0AAW3WVN4</accession>
<feature type="domain" description="HTH luxR-type" evidence="5">
    <location>
        <begin position="118"/>
        <end position="181"/>
    </location>
</feature>
<reference evidence="6" key="1">
    <citation type="submission" date="2020-08" db="EMBL/GenBank/DDBJ databases">
        <title>Food and environmental bacterial isolates.</title>
        <authorList>
            <person name="Richter L."/>
            <person name="Du Plessis E.M."/>
            <person name="Duvenage S."/>
            <person name="Allam M."/>
            <person name="Korsten L."/>
        </authorList>
    </citation>
    <scope>NUCLEOTIDE SEQUENCE</scope>
    <source>
        <strain evidence="6">UPMP2127</strain>
    </source>
</reference>
<dbReference type="PRINTS" id="PR00038">
    <property type="entry name" value="HTHLUXR"/>
</dbReference>
<protein>
    <submittedName>
        <fullName evidence="6">Helix-turn-helix transcriptional regulator</fullName>
    </submittedName>
</protein>
<dbReference type="PANTHER" id="PTHR44688">
    <property type="entry name" value="DNA-BINDING TRANSCRIPTIONAL ACTIVATOR DEVR_DOSR"/>
    <property type="match status" value="1"/>
</dbReference>
<gene>
    <name evidence="6" type="ORF">H8J20_24830</name>
</gene>
<evidence type="ECO:0000313" key="6">
    <source>
        <dbReference type="EMBL" id="MBC3215360.1"/>
    </source>
</evidence>
<evidence type="ECO:0000259" key="5">
    <source>
        <dbReference type="PROSITE" id="PS50043"/>
    </source>
</evidence>
<keyword evidence="3" id="KW-0010">Activator</keyword>
<evidence type="ECO:0000256" key="4">
    <source>
        <dbReference type="ARBA" id="ARBA00023163"/>
    </source>
</evidence>
<keyword evidence="2" id="KW-0238">DNA-binding</keyword>
<evidence type="ECO:0000256" key="1">
    <source>
        <dbReference type="ARBA" id="ARBA00023015"/>
    </source>
</evidence>
<comment type="caution">
    <text evidence="6">The sequence shown here is derived from an EMBL/GenBank/DDBJ whole genome shotgun (WGS) entry which is preliminary data.</text>
</comment>
<dbReference type="InterPro" id="IPR016032">
    <property type="entry name" value="Sig_transdc_resp-reg_C-effctor"/>
</dbReference>
<evidence type="ECO:0000256" key="2">
    <source>
        <dbReference type="ARBA" id="ARBA00023125"/>
    </source>
</evidence>
<dbReference type="SUPFAM" id="SSF46894">
    <property type="entry name" value="C-terminal effector domain of the bipartite response regulators"/>
    <property type="match status" value="1"/>
</dbReference>
<dbReference type="PANTHER" id="PTHR44688:SF16">
    <property type="entry name" value="DNA-BINDING TRANSCRIPTIONAL ACTIVATOR DEVR_DOSR"/>
    <property type="match status" value="1"/>
</dbReference>
<dbReference type="Pfam" id="PF00196">
    <property type="entry name" value="GerE"/>
    <property type="match status" value="1"/>
</dbReference>
<dbReference type="CDD" id="cd06170">
    <property type="entry name" value="LuxR_C_like"/>
    <property type="match status" value="1"/>
</dbReference>
<dbReference type="PROSITE" id="PS50043">
    <property type="entry name" value="HTH_LUXR_2"/>
    <property type="match status" value="1"/>
</dbReference>
<keyword evidence="4" id="KW-0804">Transcription</keyword>
<dbReference type="EMBL" id="JACNYO010000041">
    <property type="protein sequence ID" value="MBC3215360.1"/>
    <property type="molecule type" value="Genomic_DNA"/>
</dbReference>
<dbReference type="AlphaFoldDB" id="A0AAW3WVN4"/>
<evidence type="ECO:0000256" key="3">
    <source>
        <dbReference type="ARBA" id="ARBA00023159"/>
    </source>
</evidence>
<dbReference type="Proteomes" id="UP000659084">
    <property type="component" value="Unassembled WGS sequence"/>
</dbReference>
<dbReference type="RefSeq" id="WP_059199136.1">
    <property type="nucleotide sequence ID" value="NZ_JACBIV010000033.1"/>
</dbReference>
<dbReference type="GO" id="GO:0003677">
    <property type="term" value="F:DNA binding"/>
    <property type="evidence" value="ECO:0007669"/>
    <property type="project" value="UniProtKB-KW"/>
</dbReference>